<keyword evidence="2" id="KW-0472">Membrane</keyword>
<accession>A0AAN9T8S0</accession>
<proteinExistence type="predicted"/>
<keyword evidence="2" id="KW-1133">Transmembrane helix</keyword>
<organism evidence="3 4">
    <name type="scientific">Parthenolecanium corni</name>
    <dbReference type="NCBI Taxonomy" id="536013"/>
    <lineage>
        <taxon>Eukaryota</taxon>
        <taxon>Metazoa</taxon>
        <taxon>Ecdysozoa</taxon>
        <taxon>Arthropoda</taxon>
        <taxon>Hexapoda</taxon>
        <taxon>Insecta</taxon>
        <taxon>Pterygota</taxon>
        <taxon>Neoptera</taxon>
        <taxon>Paraneoptera</taxon>
        <taxon>Hemiptera</taxon>
        <taxon>Sternorrhyncha</taxon>
        <taxon>Coccoidea</taxon>
        <taxon>Coccidae</taxon>
        <taxon>Parthenolecanium</taxon>
    </lineage>
</organism>
<protein>
    <submittedName>
        <fullName evidence="3">Uncharacterized protein</fullName>
    </submittedName>
</protein>
<keyword evidence="4" id="KW-1185">Reference proteome</keyword>
<evidence type="ECO:0000313" key="3">
    <source>
        <dbReference type="EMBL" id="KAK7575710.1"/>
    </source>
</evidence>
<reference evidence="3 4" key="1">
    <citation type="submission" date="2024-03" db="EMBL/GenBank/DDBJ databases">
        <title>Adaptation during the transition from Ophiocordyceps entomopathogen to insect associate is accompanied by gene loss and intensified selection.</title>
        <authorList>
            <person name="Ward C.M."/>
            <person name="Onetto C.A."/>
            <person name="Borneman A.R."/>
        </authorList>
    </citation>
    <scope>NUCLEOTIDE SEQUENCE [LARGE SCALE GENOMIC DNA]</scope>
    <source>
        <strain evidence="3">AWRI1</strain>
        <tissue evidence="3">Single Adult Female</tissue>
    </source>
</reference>
<dbReference type="AlphaFoldDB" id="A0AAN9T8S0"/>
<keyword evidence="2" id="KW-0812">Transmembrane</keyword>
<feature type="transmembrane region" description="Helical" evidence="2">
    <location>
        <begin position="224"/>
        <end position="246"/>
    </location>
</feature>
<name>A0AAN9T8S0_9HEMI</name>
<dbReference type="Proteomes" id="UP001367676">
    <property type="component" value="Unassembled WGS sequence"/>
</dbReference>
<comment type="caution">
    <text evidence="3">The sequence shown here is derived from an EMBL/GenBank/DDBJ whole genome shotgun (WGS) entry which is preliminary data.</text>
</comment>
<gene>
    <name evidence="3" type="ORF">V9T40_011996</name>
</gene>
<feature type="compositionally biased region" description="Low complexity" evidence="1">
    <location>
        <begin position="192"/>
        <end position="207"/>
    </location>
</feature>
<evidence type="ECO:0000256" key="2">
    <source>
        <dbReference type="SAM" id="Phobius"/>
    </source>
</evidence>
<evidence type="ECO:0000256" key="1">
    <source>
        <dbReference type="SAM" id="MobiDB-lite"/>
    </source>
</evidence>
<evidence type="ECO:0000313" key="4">
    <source>
        <dbReference type="Proteomes" id="UP001367676"/>
    </source>
</evidence>
<sequence length="281" mass="31457">MEPLADSADPTDHLKREYLRLKRDIHENDKRIEAAHRQNASQMRTLKALLHKRSTLANQVCQFAQQFTDAYDEHHDSLAEMESLRNLCQTNRDHIRDLTSVITHLQDESDDEKADGPAAGDEQHAPRHGRSAAAAEPQLRPRKEFVELLGRIVDGAAGKDEGKSRSRTARSKYAEGDLARHHRHGEQRRSKVVSPAAASGSGAPLVSGRHDGSQTPHKSPISPFLYALMLVAALTSLPFLCPDTIWHRMFDKYMKTPPKEAPLPPVPTSVWQRARNLCGLQ</sequence>
<dbReference type="EMBL" id="JBBCAQ010000036">
    <property type="protein sequence ID" value="KAK7575710.1"/>
    <property type="molecule type" value="Genomic_DNA"/>
</dbReference>
<feature type="region of interest" description="Disordered" evidence="1">
    <location>
        <begin position="107"/>
        <end position="140"/>
    </location>
</feature>
<feature type="region of interest" description="Disordered" evidence="1">
    <location>
        <begin position="157"/>
        <end position="218"/>
    </location>
</feature>